<dbReference type="Gene3D" id="3.10.20.30">
    <property type="match status" value="1"/>
</dbReference>
<evidence type="ECO:0000256" key="5">
    <source>
        <dbReference type="ARBA" id="ARBA00022827"/>
    </source>
</evidence>
<dbReference type="SUPFAM" id="SSF63380">
    <property type="entry name" value="Riboflavin synthase domain-like"/>
    <property type="match status" value="1"/>
</dbReference>
<dbReference type="InterPro" id="IPR036010">
    <property type="entry name" value="2Fe-2S_ferredoxin-like_sf"/>
</dbReference>
<keyword evidence="5" id="KW-0274">FAD</keyword>
<dbReference type="PROSITE" id="PS51085">
    <property type="entry name" value="2FE2S_FER_2"/>
    <property type="match status" value="1"/>
</dbReference>
<protein>
    <submittedName>
        <fullName evidence="12">Ferredoxin-NADP reductase</fullName>
    </submittedName>
</protein>
<dbReference type="InterPro" id="IPR006058">
    <property type="entry name" value="2Fe2S_fd_BS"/>
</dbReference>
<dbReference type="OrthoDB" id="9796486at2"/>
<gene>
    <name evidence="12" type="ORF">FB467_2514</name>
</gene>
<dbReference type="InterPro" id="IPR017938">
    <property type="entry name" value="Riboflavin_synthase-like_b-brl"/>
</dbReference>
<dbReference type="PRINTS" id="PR00410">
    <property type="entry name" value="PHEHYDRXLASE"/>
</dbReference>
<dbReference type="InterPro" id="IPR001709">
    <property type="entry name" value="Flavoprot_Pyr_Nucl_cyt_Rdtase"/>
</dbReference>
<dbReference type="GO" id="GO:0046872">
    <property type="term" value="F:metal ion binding"/>
    <property type="evidence" value="ECO:0007669"/>
    <property type="project" value="UniProtKB-KW"/>
</dbReference>
<dbReference type="InterPro" id="IPR050415">
    <property type="entry name" value="MRET"/>
</dbReference>
<dbReference type="InterPro" id="IPR008333">
    <property type="entry name" value="Cbr1-like_FAD-bd_dom"/>
</dbReference>
<proteinExistence type="predicted"/>
<name>A0A542YTJ6_9MICO</name>
<dbReference type="CDD" id="cd00207">
    <property type="entry name" value="fer2"/>
    <property type="match status" value="1"/>
</dbReference>
<dbReference type="Pfam" id="PF00175">
    <property type="entry name" value="NAD_binding_1"/>
    <property type="match status" value="1"/>
</dbReference>
<feature type="compositionally biased region" description="Low complexity" evidence="9">
    <location>
        <begin position="260"/>
        <end position="280"/>
    </location>
</feature>
<evidence type="ECO:0000259" key="11">
    <source>
        <dbReference type="PROSITE" id="PS51384"/>
    </source>
</evidence>
<keyword evidence="7" id="KW-0408">Iron</keyword>
<evidence type="ECO:0000256" key="9">
    <source>
        <dbReference type="SAM" id="MobiDB-lite"/>
    </source>
</evidence>
<dbReference type="InterPro" id="IPR012675">
    <property type="entry name" value="Beta-grasp_dom_sf"/>
</dbReference>
<dbReference type="InterPro" id="IPR001433">
    <property type="entry name" value="OxRdtase_FAD/NAD-bd"/>
</dbReference>
<dbReference type="GO" id="GO:0051537">
    <property type="term" value="F:2 iron, 2 sulfur cluster binding"/>
    <property type="evidence" value="ECO:0007669"/>
    <property type="project" value="UniProtKB-KW"/>
</dbReference>
<keyword evidence="6" id="KW-0560">Oxidoreductase</keyword>
<dbReference type="SUPFAM" id="SSF52343">
    <property type="entry name" value="Ferredoxin reductase-like, C-terminal NADP-linked domain"/>
    <property type="match status" value="1"/>
</dbReference>
<keyword evidence="8" id="KW-0411">Iron-sulfur</keyword>
<feature type="domain" description="FAD-binding FR-type" evidence="11">
    <location>
        <begin position="19"/>
        <end position="122"/>
    </location>
</feature>
<dbReference type="InterPro" id="IPR039261">
    <property type="entry name" value="FNR_nucleotide-bd"/>
</dbReference>
<dbReference type="InterPro" id="IPR017927">
    <property type="entry name" value="FAD-bd_FR_type"/>
</dbReference>
<reference evidence="12 13" key="1">
    <citation type="submission" date="2019-06" db="EMBL/GenBank/DDBJ databases">
        <title>Sequencing the genomes of 1000 actinobacteria strains.</title>
        <authorList>
            <person name="Klenk H.-P."/>
        </authorList>
    </citation>
    <scope>NUCLEOTIDE SEQUENCE [LARGE SCALE GENOMIC DNA]</scope>
    <source>
        <strain evidence="12 13">DSM 12335</strain>
    </source>
</reference>
<dbReference type="Pfam" id="PF00970">
    <property type="entry name" value="FAD_binding_6"/>
    <property type="match status" value="1"/>
</dbReference>
<dbReference type="Gene3D" id="2.40.30.10">
    <property type="entry name" value="Translation factors"/>
    <property type="match status" value="1"/>
</dbReference>
<dbReference type="PROSITE" id="PS00197">
    <property type="entry name" value="2FE2S_FER_1"/>
    <property type="match status" value="1"/>
</dbReference>
<dbReference type="PANTHER" id="PTHR47354:SF6">
    <property type="entry name" value="NADH OXIDOREDUCTASE HCR"/>
    <property type="match status" value="1"/>
</dbReference>
<evidence type="ECO:0000256" key="7">
    <source>
        <dbReference type="ARBA" id="ARBA00023004"/>
    </source>
</evidence>
<accession>A0A542YTJ6</accession>
<evidence type="ECO:0000256" key="4">
    <source>
        <dbReference type="ARBA" id="ARBA00022723"/>
    </source>
</evidence>
<dbReference type="PRINTS" id="PR00371">
    <property type="entry name" value="FPNCR"/>
</dbReference>
<keyword evidence="4" id="KW-0479">Metal-binding</keyword>
<dbReference type="Pfam" id="PF00111">
    <property type="entry name" value="Fer2"/>
    <property type="match status" value="1"/>
</dbReference>
<dbReference type="AlphaFoldDB" id="A0A542YTJ6"/>
<evidence type="ECO:0000256" key="8">
    <source>
        <dbReference type="ARBA" id="ARBA00023014"/>
    </source>
</evidence>
<comment type="cofactor">
    <cofactor evidence="1">
        <name>FAD</name>
        <dbReference type="ChEBI" id="CHEBI:57692"/>
    </cofactor>
</comment>
<evidence type="ECO:0000313" key="12">
    <source>
        <dbReference type="EMBL" id="TQL51371.1"/>
    </source>
</evidence>
<dbReference type="PANTHER" id="PTHR47354">
    <property type="entry name" value="NADH OXIDOREDUCTASE HCR"/>
    <property type="match status" value="1"/>
</dbReference>
<keyword evidence="2" id="KW-0285">Flavoprotein</keyword>
<keyword evidence="3" id="KW-0001">2Fe-2S</keyword>
<dbReference type="SUPFAM" id="SSF54292">
    <property type="entry name" value="2Fe-2S ferredoxin-like"/>
    <property type="match status" value="1"/>
</dbReference>
<feature type="domain" description="2Fe-2S ferredoxin-type" evidence="10">
    <location>
        <begin position="286"/>
        <end position="370"/>
    </location>
</feature>
<comment type="caution">
    <text evidence="12">The sequence shown here is derived from an EMBL/GenBank/DDBJ whole genome shotgun (WGS) entry which is preliminary data.</text>
</comment>
<sequence length="370" mass="38796">MTDMLTRTPGTTSPEWVEEFAGVLTCTAVTDITHDVRSFSFALPGGAGLLFHPGQYLTLQLDLDGGTVERCYTISSSPALSAGPTITVKRVPGGPVSNWLHDHLRPGDVLRASGPLGVFSTAHHPSRRYLLLSAGSGITPLMSMVRDLRDRADGADVVFVHCARTPADIIFRTELAELAASGVAAVHILCEEDSPTETWEGPRGRLTLPALFGAAPDLLEREVFSCGPPPFMAAVREHLTLVAADPARCHEESFVLGTAGAPPAPGATPSGPGDPSLGSGTAPTTYTVEFLRSGRVLECDEHTTVLSAAAAAGMSLPSSCTEGLCGTCKSTLVSGEVDMQHQGGIRAREVALGKFLPCCSRPRSDLQVDA</sequence>
<dbReference type="CDD" id="cd06215">
    <property type="entry name" value="FNR_iron_sulfur_binding_1"/>
    <property type="match status" value="1"/>
</dbReference>
<evidence type="ECO:0000256" key="1">
    <source>
        <dbReference type="ARBA" id="ARBA00001974"/>
    </source>
</evidence>
<evidence type="ECO:0000256" key="2">
    <source>
        <dbReference type="ARBA" id="ARBA00022630"/>
    </source>
</evidence>
<dbReference type="InterPro" id="IPR001041">
    <property type="entry name" value="2Fe-2S_ferredoxin-type"/>
</dbReference>
<evidence type="ECO:0000313" key="13">
    <source>
        <dbReference type="Proteomes" id="UP000319516"/>
    </source>
</evidence>
<organism evidence="12 13">
    <name type="scientific">Ornithinicoccus hortensis</name>
    <dbReference type="NCBI Taxonomy" id="82346"/>
    <lineage>
        <taxon>Bacteria</taxon>
        <taxon>Bacillati</taxon>
        <taxon>Actinomycetota</taxon>
        <taxon>Actinomycetes</taxon>
        <taxon>Micrococcales</taxon>
        <taxon>Intrasporangiaceae</taxon>
        <taxon>Ornithinicoccus</taxon>
    </lineage>
</organism>
<evidence type="ECO:0000259" key="10">
    <source>
        <dbReference type="PROSITE" id="PS51085"/>
    </source>
</evidence>
<keyword evidence="13" id="KW-1185">Reference proteome</keyword>
<dbReference type="EMBL" id="VFOP01000001">
    <property type="protein sequence ID" value="TQL51371.1"/>
    <property type="molecule type" value="Genomic_DNA"/>
</dbReference>
<evidence type="ECO:0000256" key="6">
    <source>
        <dbReference type="ARBA" id="ARBA00023002"/>
    </source>
</evidence>
<evidence type="ECO:0000256" key="3">
    <source>
        <dbReference type="ARBA" id="ARBA00022714"/>
    </source>
</evidence>
<dbReference type="PROSITE" id="PS51384">
    <property type="entry name" value="FAD_FR"/>
    <property type="match status" value="1"/>
</dbReference>
<dbReference type="Proteomes" id="UP000319516">
    <property type="component" value="Unassembled WGS sequence"/>
</dbReference>
<dbReference type="GO" id="GO:0016491">
    <property type="term" value="F:oxidoreductase activity"/>
    <property type="evidence" value="ECO:0007669"/>
    <property type="project" value="UniProtKB-KW"/>
</dbReference>
<dbReference type="Gene3D" id="3.40.50.80">
    <property type="entry name" value="Nucleotide-binding domain of ferredoxin-NADP reductase (FNR) module"/>
    <property type="match status" value="1"/>
</dbReference>
<feature type="region of interest" description="Disordered" evidence="9">
    <location>
        <begin position="260"/>
        <end position="282"/>
    </location>
</feature>